<accession>A0A5A7R684</accession>
<organism evidence="1 2">
    <name type="scientific">Striga asiatica</name>
    <name type="common">Asiatic witchweed</name>
    <name type="synonym">Buchnera asiatica</name>
    <dbReference type="NCBI Taxonomy" id="4170"/>
    <lineage>
        <taxon>Eukaryota</taxon>
        <taxon>Viridiplantae</taxon>
        <taxon>Streptophyta</taxon>
        <taxon>Embryophyta</taxon>
        <taxon>Tracheophyta</taxon>
        <taxon>Spermatophyta</taxon>
        <taxon>Magnoliopsida</taxon>
        <taxon>eudicotyledons</taxon>
        <taxon>Gunneridae</taxon>
        <taxon>Pentapetalae</taxon>
        <taxon>asterids</taxon>
        <taxon>lamiids</taxon>
        <taxon>Lamiales</taxon>
        <taxon>Orobanchaceae</taxon>
        <taxon>Buchnereae</taxon>
        <taxon>Striga</taxon>
    </lineage>
</organism>
<protein>
    <submittedName>
        <fullName evidence="1">Monooxygenase FAD-binding</fullName>
    </submittedName>
</protein>
<name>A0A5A7R684_STRAF</name>
<dbReference type="GO" id="GO:0004497">
    <property type="term" value="F:monooxygenase activity"/>
    <property type="evidence" value="ECO:0007669"/>
    <property type="project" value="UniProtKB-KW"/>
</dbReference>
<dbReference type="Proteomes" id="UP000325081">
    <property type="component" value="Unassembled WGS sequence"/>
</dbReference>
<evidence type="ECO:0000313" key="1">
    <source>
        <dbReference type="EMBL" id="GER51781.1"/>
    </source>
</evidence>
<dbReference type="EMBL" id="BKCP01009871">
    <property type="protein sequence ID" value="GER51781.1"/>
    <property type="molecule type" value="Genomic_DNA"/>
</dbReference>
<gene>
    <name evidence="1" type="ORF">STAS_29195</name>
</gene>
<evidence type="ECO:0000313" key="2">
    <source>
        <dbReference type="Proteomes" id="UP000325081"/>
    </source>
</evidence>
<keyword evidence="1" id="KW-0560">Oxidoreductase</keyword>
<keyword evidence="2" id="KW-1185">Reference proteome</keyword>
<comment type="caution">
    <text evidence="1">The sequence shown here is derived from an EMBL/GenBank/DDBJ whole genome shotgun (WGS) entry which is preliminary data.</text>
</comment>
<sequence length="208" mass="23644">MAWNRLRIRDGSGFIPTPSPWICSVYFRFHFIFFPDLNVMRRGSHERAIDGLRKPRVFGDSRMKILGDGCVCHSPTGTQGMSFVVSVLIKGLWPEKPVPWNMAFVAQEADAPILAEGCKITRGRSPITAVLNRIVIVHKRRRPAVDPIRRRIEHPRSLISQFVLKKVEVQILVHDVPVDELPPYMSLNCYCLKKKEVNALCGRGICVD</sequence>
<dbReference type="AlphaFoldDB" id="A0A5A7R684"/>
<keyword evidence="1" id="KW-0503">Monooxygenase</keyword>
<reference evidence="2" key="1">
    <citation type="journal article" date="2019" name="Curr. Biol.">
        <title>Genome Sequence of Striga asiatica Provides Insight into the Evolution of Plant Parasitism.</title>
        <authorList>
            <person name="Yoshida S."/>
            <person name="Kim S."/>
            <person name="Wafula E.K."/>
            <person name="Tanskanen J."/>
            <person name="Kim Y.M."/>
            <person name="Honaas L."/>
            <person name="Yang Z."/>
            <person name="Spallek T."/>
            <person name="Conn C.E."/>
            <person name="Ichihashi Y."/>
            <person name="Cheong K."/>
            <person name="Cui S."/>
            <person name="Der J.P."/>
            <person name="Gundlach H."/>
            <person name="Jiao Y."/>
            <person name="Hori C."/>
            <person name="Ishida J.K."/>
            <person name="Kasahara H."/>
            <person name="Kiba T."/>
            <person name="Kim M.S."/>
            <person name="Koo N."/>
            <person name="Laohavisit A."/>
            <person name="Lee Y.H."/>
            <person name="Lumba S."/>
            <person name="McCourt P."/>
            <person name="Mortimer J.C."/>
            <person name="Mutuku J.M."/>
            <person name="Nomura T."/>
            <person name="Sasaki-Sekimoto Y."/>
            <person name="Seto Y."/>
            <person name="Wang Y."/>
            <person name="Wakatake T."/>
            <person name="Sakakibara H."/>
            <person name="Demura T."/>
            <person name="Yamaguchi S."/>
            <person name="Yoneyama K."/>
            <person name="Manabe R.I."/>
            <person name="Nelson D.C."/>
            <person name="Schulman A.H."/>
            <person name="Timko M.P."/>
            <person name="dePamphilis C.W."/>
            <person name="Choi D."/>
            <person name="Shirasu K."/>
        </authorList>
    </citation>
    <scope>NUCLEOTIDE SEQUENCE [LARGE SCALE GENOMIC DNA]</scope>
    <source>
        <strain evidence="2">cv. UVA1</strain>
    </source>
</reference>
<proteinExistence type="predicted"/>